<comment type="similarity">
    <text evidence="1">Belongs to the IMPACT family.</text>
</comment>
<sequence length="219" mass="23415">MHFSRQAKSSSDGAALAYTTISSRVSSQCEIKRSKFITTAAPVDNEQGALAFLSEVSDPRATHNCWAYKVIKERYRFSDDGEPGGTAGRPIYAAIENSGVDGVMVVVTRYFGGTKLGTGGLVRAYGGIAADCLKDAPTHIVKAKISLVLKFGFDHLGAVYPLLQLHGAENIKESYDEDDESSSVEIQLSLDAGRADELESSLTNACRGGITIQRATTNS</sequence>
<evidence type="ECO:0000313" key="3">
    <source>
        <dbReference type="EMBL" id="EFJ18557.1"/>
    </source>
</evidence>
<dbReference type="Pfam" id="PF01205">
    <property type="entry name" value="Impact_N"/>
    <property type="match status" value="1"/>
</dbReference>
<dbReference type="InterPro" id="IPR020568">
    <property type="entry name" value="Ribosomal_Su5_D2-typ_SF"/>
</dbReference>
<dbReference type="Proteomes" id="UP000001514">
    <property type="component" value="Unassembled WGS sequence"/>
</dbReference>
<dbReference type="PANTHER" id="PTHR16301:SF20">
    <property type="entry name" value="IMPACT FAMILY MEMBER YIGZ"/>
    <property type="match status" value="1"/>
</dbReference>
<accession>D8SA89</accession>
<keyword evidence="4" id="KW-1185">Reference proteome</keyword>
<dbReference type="InterPro" id="IPR023582">
    <property type="entry name" value="Impact"/>
</dbReference>
<gene>
    <name evidence="3" type="ORF">SELMODRAFT_112487</name>
</gene>
<dbReference type="KEGG" id="smo:SELMODRAFT_112487"/>
<dbReference type="eggNOG" id="KOG3299">
    <property type="taxonomic scope" value="Eukaryota"/>
</dbReference>
<dbReference type="InParanoid" id="D8SA89"/>
<evidence type="ECO:0000313" key="4">
    <source>
        <dbReference type="Proteomes" id="UP000001514"/>
    </source>
</evidence>
<dbReference type="Gene3D" id="3.30.230.30">
    <property type="entry name" value="Impact, N-terminal domain"/>
    <property type="match status" value="1"/>
</dbReference>
<proteinExistence type="inferred from homology"/>
<dbReference type="HOGENOM" id="CLU_083552_3_0_1"/>
<protein>
    <recommendedName>
        <fullName evidence="2">Impact N-terminal domain-containing protein</fullName>
    </recommendedName>
</protein>
<feature type="domain" description="Impact N-terminal" evidence="2">
    <location>
        <begin position="32"/>
        <end position="133"/>
    </location>
</feature>
<evidence type="ECO:0000256" key="1">
    <source>
        <dbReference type="ARBA" id="ARBA00007665"/>
    </source>
</evidence>
<dbReference type="PANTHER" id="PTHR16301">
    <property type="entry name" value="IMPACT-RELATED"/>
    <property type="match status" value="1"/>
</dbReference>
<name>D8SA89_SELML</name>
<dbReference type="FunCoup" id="D8SA89">
    <property type="interactions" value="17"/>
</dbReference>
<dbReference type="SUPFAM" id="SSF54211">
    <property type="entry name" value="Ribosomal protein S5 domain 2-like"/>
    <property type="match status" value="1"/>
</dbReference>
<dbReference type="AlphaFoldDB" id="D8SA89"/>
<dbReference type="SUPFAM" id="SSF54980">
    <property type="entry name" value="EF-G C-terminal domain-like"/>
    <property type="match status" value="1"/>
</dbReference>
<dbReference type="GO" id="GO:0005737">
    <property type="term" value="C:cytoplasm"/>
    <property type="evidence" value="ECO:0000318"/>
    <property type="project" value="GO_Central"/>
</dbReference>
<dbReference type="GO" id="GO:0006446">
    <property type="term" value="P:regulation of translational initiation"/>
    <property type="evidence" value="ECO:0000318"/>
    <property type="project" value="GO_Central"/>
</dbReference>
<dbReference type="InterPro" id="IPR001498">
    <property type="entry name" value="Impact_N"/>
</dbReference>
<reference evidence="3 4" key="1">
    <citation type="journal article" date="2011" name="Science">
        <title>The Selaginella genome identifies genetic changes associated with the evolution of vascular plants.</title>
        <authorList>
            <person name="Banks J.A."/>
            <person name="Nishiyama T."/>
            <person name="Hasebe M."/>
            <person name="Bowman J.L."/>
            <person name="Gribskov M."/>
            <person name="dePamphilis C."/>
            <person name="Albert V.A."/>
            <person name="Aono N."/>
            <person name="Aoyama T."/>
            <person name="Ambrose B.A."/>
            <person name="Ashton N.W."/>
            <person name="Axtell M.J."/>
            <person name="Barker E."/>
            <person name="Barker M.S."/>
            <person name="Bennetzen J.L."/>
            <person name="Bonawitz N.D."/>
            <person name="Chapple C."/>
            <person name="Cheng C."/>
            <person name="Correa L.G."/>
            <person name="Dacre M."/>
            <person name="DeBarry J."/>
            <person name="Dreyer I."/>
            <person name="Elias M."/>
            <person name="Engstrom E.M."/>
            <person name="Estelle M."/>
            <person name="Feng L."/>
            <person name="Finet C."/>
            <person name="Floyd S.K."/>
            <person name="Frommer W.B."/>
            <person name="Fujita T."/>
            <person name="Gramzow L."/>
            <person name="Gutensohn M."/>
            <person name="Harholt J."/>
            <person name="Hattori M."/>
            <person name="Heyl A."/>
            <person name="Hirai T."/>
            <person name="Hiwatashi Y."/>
            <person name="Ishikawa M."/>
            <person name="Iwata M."/>
            <person name="Karol K.G."/>
            <person name="Koehler B."/>
            <person name="Kolukisaoglu U."/>
            <person name="Kubo M."/>
            <person name="Kurata T."/>
            <person name="Lalonde S."/>
            <person name="Li K."/>
            <person name="Li Y."/>
            <person name="Litt A."/>
            <person name="Lyons E."/>
            <person name="Manning G."/>
            <person name="Maruyama T."/>
            <person name="Michael T.P."/>
            <person name="Mikami K."/>
            <person name="Miyazaki S."/>
            <person name="Morinaga S."/>
            <person name="Murata T."/>
            <person name="Mueller-Roeber B."/>
            <person name="Nelson D.R."/>
            <person name="Obara M."/>
            <person name="Oguri Y."/>
            <person name="Olmstead R.G."/>
            <person name="Onodera N."/>
            <person name="Petersen B.L."/>
            <person name="Pils B."/>
            <person name="Prigge M."/>
            <person name="Rensing S.A."/>
            <person name="Riano-Pachon D.M."/>
            <person name="Roberts A.W."/>
            <person name="Sato Y."/>
            <person name="Scheller H.V."/>
            <person name="Schulz B."/>
            <person name="Schulz C."/>
            <person name="Shakirov E.V."/>
            <person name="Shibagaki N."/>
            <person name="Shinohara N."/>
            <person name="Shippen D.E."/>
            <person name="Soerensen I."/>
            <person name="Sotooka R."/>
            <person name="Sugimoto N."/>
            <person name="Sugita M."/>
            <person name="Sumikawa N."/>
            <person name="Tanurdzic M."/>
            <person name="Theissen G."/>
            <person name="Ulvskov P."/>
            <person name="Wakazuki S."/>
            <person name="Weng J.K."/>
            <person name="Willats W.W."/>
            <person name="Wipf D."/>
            <person name="Wolf P.G."/>
            <person name="Yang L."/>
            <person name="Zimmer A.D."/>
            <person name="Zhu Q."/>
            <person name="Mitros T."/>
            <person name="Hellsten U."/>
            <person name="Loque D."/>
            <person name="Otillar R."/>
            <person name="Salamov A."/>
            <person name="Schmutz J."/>
            <person name="Shapiro H."/>
            <person name="Lindquist E."/>
            <person name="Lucas S."/>
            <person name="Rokhsar D."/>
            <person name="Grigoriev I.V."/>
        </authorList>
    </citation>
    <scope>NUCLEOTIDE SEQUENCE [LARGE SCALE GENOMIC DNA]</scope>
</reference>
<dbReference type="EMBL" id="GL377609">
    <property type="protein sequence ID" value="EFJ18557.1"/>
    <property type="molecule type" value="Genomic_DNA"/>
</dbReference>
<dbReference type="InterPro" id="IPR035647">
    <property type="entry name" value="EFG_III/V"/>
</dbReference>
<dbReference type="InterPro" id="IPR036956">
    <property type="entry name" value="Impact_N_sf"/>
</dbReference>
<evidence type="ECO:0000259" key="2">
    <source>
        <dbReference type="Pfam" id="PF01205"/>
    </source>
</evidence>
<dbReference type="STRING" id="88036.D8SA89"/>
<dbReference type="Gramene" id="EFJ18557">
    <property type="protein sequence ID" value="EFJ18557"/>
    <property type="gene ID" value="SELMODRAFT_112487"/>
</dbReference>
<organism evidence="4">
    <name type="scientific">Selaginella moellendorffii</name>
    <name type="common">Spikemoss</name>
    <dbReference type="NCBI Taxonomy" id="88036"/>
    <lineage>
        <taxon>Eukaryota</taxon>
        <taxon>Viridiplantae</taxon>
        <taxon>Streptophyta</taxon>
        <taxon>Embryophyta</taxon>
        <taxon>Tracheophyta</taxon>
        <taxon>Lycopodiopsida</taxon>
        <taxon>Selaginellales</taxon>
        <taxon>Selaginellaceae</taxon>
        <taxon>Selaginella</taxon>
    </lineage>
</organism>
<dbReference type="Gene3D" id="3.30.70.240">
    <property type="match status" value="1"/>
</dbReference>
<dbReference type="OMA" id="AIKSNCR"/>